<dbReference type="Pfam" id="PF08028">
    <property type="entry name" value="Acyl-CoA_dh_2"/>
    <property type="match status" value="1"/>
</dbReference>
<evidence type="ECO:0000313" key="5">
    <source>
        <dbReference type="Proteomes" id="UP001595839"/>
    </source>
</evidence>
<dbReference type="InterPro" id="IPR013107">
    <property type="entry name" value="Acyl-CoA_DH_C"/>
</dbReference>
<dbReference type="EMBL" id="JBHSFK010000009">
    <property type="protein sequence ID" value="MFC4501041.1"/>
    <property type="molecule type" value="Genomic_DNA"/>
</dbReference>
<dbReference type="Proteomes" id="UP001595839">
    <property type="component" value="Unassembled WGS sequence"/>
</dbReference>
<organism evidence="4 5">
    <name type="scientific">Streptomyces vulcanius</name>
    <dbReference type="NCBI Taxonomy" id="1441876"/>
    <lineage>
        <taxon>Bacteria</taxon>
        <taxon>Bacillati</taxon>
        <taxon>Actinomycetota</taxon>
        <taxon>Actinomycetes</taxon>
        <taxon>Kitasatosporales</taxon>
        <taxon>Streptomycetaceae</taxon>
        <taxon>Streptomyces</taxon>
    </lineage>
</organism>
<dbReference type="SUPFAM" id="SSF47203">
    <property type="entry name" value="Acyl-CoA dehydrogenase C-terminal domain-like"/>
    <property type="match status" value="1"/>
</dbReference>
<dbReference type="Gene3D" id="1.10.540.10">
    <property type="entry name" value="Acyl-CoA dehydrogenase/oxidase, N-terminal domain"/>
    <property type="match status" value="1"/>
</dbReference>
<dbReference type="InterPro" id="IPR013786">
    <property type="entry name" value="AcylCoA_DH/ox_N"/>
</dbReference>
<evidence type="ECO:0000259" key="3">
    <source>
        <dbReference type="Pfam" id="PF08028"/>
    </source>
</evidence>
<gene>
    <name evidence="4" type="ORF">ACFPIH_16130</name>
</gene>
<sequence>MASAVDEPDSIAAEAVETASRLVPLLQSNAEEARRLARPTDEAMAALEDSGLLMLMAPKVRGGRQVPLSTFIDVGEELARGCASTTWVASIYIGTLYMVAGFSDEAQDEVYSVGTPKTLAAFNPAGEAVPVSGGYRLTGTWRFCSGQHHADWALLSSLIMRDGRPPTPAQFLVPRGECRSADDWDVSGLSGTGSASLSTDGVFVPEHRVLPFADPTKVLSLSKTLADDPYFRMPFIPFFATGATGTPLGMAGAALDLMKDRVQKRGITYTQYTRQADAAITHFQMDSAVMKLDQARFHSERAAATVAMVAEDPSDTALRVRCRADAAWTALLCREVVEIVQQASGASAIHRKDPLSRIVSDIQALSVHSFILHSTNAELHGRVLCGLEPGVAFI</sequence>
<protein>
    <submittedName>
        <fullName evidence="4">Acyl-CoA dehydrogenase family protein</fullName>
    </submittedName>
</protein>
<dbReference type="RefSeq" id="WP_381172414.1">
    <property type="nucleotide sequence ID" value="NZ_JBHSFK010000009.1"/>
</dbReference>
<dbReference type="InterPro" id="IPR009100">
    <property type="entry name" value="AcylCoA_DH/oxidase_NM_dom_sf"/>
</dbReference>
<dbReference type="InterPro" id="IPR046373">
    <property type="entry name" value="Acyl-CoA_Oxase/DH_mid-dom_sf"/>
</dbReference>
<dbReference type="Pfam" id="PF02771">
    <property type="entry name" value="Acyl-CoA_dh_N"/>
    <property type="match status" value="1"/>
</dbReference>
<dbReference type="PIRSF" id="PIRSF016578">
    <property type="entry name" value="HsaA"/>
    <property type="match status" value="1"/>
</dbReference>
<feature type="domain" description="Acyl-CoA dehydrogenase C-terminal" evidence="3">
    <location>
        <begin position="248"/>
        <end position="370"/>
    </location>
</feature>
<evidence type="ECO:0000313" key="4">
    <source>
        <dbReference type="EMBL" id="MFC4501041.1"/>
    </source>
</evidence>
<keyword evidence="5" id="KW-1185">Reference proteome</keyword>
<dbReference type="InterPro" id="IPR037069">
    <property type="entry name" value="AcylCoA_DH/ox_N_sf"/>
</dbReference>
<dbReference type="PANTHER" id="PTHR43884">
    <property type="entry name" value="ACYL-COA DEHYDROGENASE"/>
    <property type="match status" value="1"/>
</dbReference>
<feature type="domain" description="Acyl-CoA dehydrogenase/oxidase N-terminal" evidence="2">
    <location>
        <begin position="28"/>
        <end position="111"/>
    </location>
</feature>
<dbReference type="InterPro" id="IPR036250">
    <property type="entry name" value="AcylCo_DH-like_C"/>
</dbReference>
<keyword evidence="1" id="KW-0560">Oxidoreductase</keyword>
<proteinExistence type="predicted"/>
<evidence type="ECO:0000256" key="1">
    <source>
        <dbReference type="ARBA" id="ARBA00023002"/>
    </source>
</evidence>
<dbReference type="Gene3D" id="2.40.110.10">
    <property type="entry name" value="Butyryl-CoA Dehydrogenase, subunit A, domain 2"/>
    <property type="match status" value="1"/>
</dbReference>
<name>A0ABV9AUA5_9ACTN</name>
<reference evidence="5" key="1">
    <citation type="journal article" date="2019" name="Int. J. Syst. Evol. Microbiol.">
        <title>The Global Catalogue of Microorganisms (GCM) 10K type strain sequencing project: providing services to taxonomists for standard genome sequencing and annotation.</title>
        <authorList>
            <consortium name="The Broad Institute Genomics Platform"/>
            <consortium name="The Broad Institute Genome Sequencing Center for Infectious Disease"/>
            <person name="Wu L."/>
            <person name="Ma J."/>
        </authorList>
    </citation>
    <scope>NUCLEOTIDE SEQUENCE [LARGE SCALE GENOMIC DNA]</scope>
    <source>
        <strain evidence="5">CGMCC 4.7177</strain>
    </source>
</reference>
<comment type="caution">
    <text evidence="4">The sequence shown here is derived from an EMBL/GenBank/DDBJ whole genome shotgun (WGS) entry which is preliminary data.</text>
</comment>
<dbReference type="SUPFAM" id="SSF56645">
    <property type="entry name" value="Acyl-CoA dehydrogenase NM domain-like"/>
    <property type="match status" value="1"/>
</dbReference>
<accession>A0ABV9AUA5</accession>
<dbReference type="Gene3D" id="1.20.140.10">
    <property type="entry name" value="Butyryl-CoA Dehydrogenase, subunit A, domain 3"/>
    <property type="match status" value="1"/>
</dbReference>
<evidence type="ECO:0000259" key="2">
    <source>
        <dbReference type="Pfam" id="PF02771"/>
    </source>
</evidence>
<dbReference type="PANTHER" id="PTHR43884:SF12">
    <property type="entry name" value="ISOVALERYL-COA DEHYDROGENASE, MITOCHONDRIAL-RELATED"/>
    <property type="match status" value="1"/>
</dbReference>